<proteinExistence type="predicted"/>
<dbReference type="AlphaFoldDB" id="A0A2K8SGH6"/>
<dbReference type="Proteomes" id="UP000232003">
    <property type="component" value="Chromosome"/>
</dbReference>
<organism evidence="1 2">
    <name type="scientific">Nostoc flagelliforme CCNUN1</name>
    <dbReference type="NCBI Taxonomy" id="2038116"/>
    <lineage>
        <taxon>Bacteria</taxon>
        <taxon>Bacillati</taxon>
        <taxon>Cyanobacteriota</taxon>
        <taxon>Cyanophyceae</taxon>
        <taxon>Nostocales</taxon>
        <taxon>Nostocaceae</taxon>
        <taxon>Nostoc</taxon>
    </lineage>
</organism>
<evidence type="ECO:0000313" key="1">
    <source>
        <dbReference type="EMBL" id="AUB34536.1"/>
    </source>
</evidence>
<protein>
    <submittedName>
        <fullName evidence="1">Uncharacterized protein</fullName>
    </submittedName>
</protein>
<sequence>MVTELVVPLPYGTLRERGSELRAASRREVRATLTQNFTLHVITPGSPILN</sequence>
<accession>A0A2K8SGH6</accession>
<dbReference type="KEGG" id="nfl:COO91_00361"/>
<evidence type="ECO:0000313" key="2">
    <source>
        <dbReference type="Proteomes" id="UP000232003"/>
    </source>
</evidence>
<gene>
    <name evidence="1" type="ORF">COO91_00361</name>
</gene>
<dbReference type="EMBL" id="CP024785">
    <property type="protein sequence ID" value="AUB34536.1"/>
    <property type="molecule type" value="Genomic_DNA"/>
</dbReference>
<name>A0A2K8SGH6_9NOSO</name>
<reference evidence="1 2" key="1">
    <citation type="submission" date="2017-11" db="EMBL/GenBank/DDBJ databases">
        <title>Complete genome of a free-living desiccation-tolerant cyanobacterium and its photosynthetic adaptation to extreme terrestrial habitat.</title>
        <authorList>
            <person name="Shang J."/>
        </authorList>
    </citation>
    <scope>NUCLEOTIDE SEQUENCE [LARGE SCALE GENOMIC DNA]</scope>
    <source>
        <strain evidence="1 2">CCNUN1</strain>
    </source>
</reference>
<keyword evidence="2" id="KW-1185">Reference proteome</keyword>